<protein>
    <recommendedName>
        <fullName evidence="4">Adhesin</fullName>
    </recommendedName>
</protein>
<proteinExistence type="predicted"/>
<dbReference type="EMBL" id="AJZO02000195">
    <property type="protein sequence ID" value="OEF47388.1"/>
    <property type="molecule type" value="Genomic_DNA"/>
</dbReference>
<keyword evidence="1" id="KW-0732">Signal</keyword>
<feature type="chain" id="PRO_5046168620" description="Adhesin" evidence="1">
    <location>
        <begin position="20"/>
        <end position="352"/>
    </location>
</feature>
<comment type="caution">
    <text evidence="2">The sequence shown here is derived from an EMBL/GenBank/DDBJ whole genome shotgun (WGS) entry which is preliminary data.</text>
</comment>
<reference evidence="2 3" key="1">
    <citation type="journal article" date="2012" name="Science">
        <title>Ecological populations of bacteria act as socially cohesive units of antibiotic production and resistance.</title>
        <authorList>
            <person name="Cordero O.X."/>
            <person name="Wildschutte H."/>
            <person name="Kirkup B."/>
            <person name="Proehl S."/>
            <person name="Ngo L."/>
            <person name="Hussain F."/>
            <person name="Le Roux F."/>
            <person name="Mincer T."/>
            <person name="Polz M.F."/>
        </authorList>
    </citation>
    <scope>NUCLEOTIDE SEQUENCE [LARGE SCALE GENOMIC DNA]</scope>
    <source>
        <strain evidence="2 3">1F-267</strain>
    </source>
</reference>
<organism evidence="2 3">
    <name type="scientific">Vibrio tasmaniensis 1F-267</name>
    <dbReference type="NCBI Taxonomy" id="1191324"/>
    <lineage>
        <taxon>Bacteria</taxon>
        <taxon>Pseudomonadati</taxon>
        <taxon>Pseudomonadota</taxon>
        <taxon>Gammaproteobacteria</taxon>
        <taxon>Vibrionales</taxon>
        <taxon>Vibrionaceae</taxon>
        <taxon>Vibrio</taxon>
    </lineage>
</organism>
<evidence type="ECO:0000313" key="2">
    <source>
        <dbReference type="EMBL" id="OEF47388.1"/>
    </source>
</evidence>
<dbReference type="Proteomes" id="UP000094638">
    <property type="component" value="Unassembled WGS sequence"/>
</dbReference>
<evidence type="ECO:0000256" key="1">
    <source>
        <dbReference type="SAM" id="SignalP"/>
    </source>
</evidence>
<sequence length="352" mass="38693">MRHLILFVLPLICSASSYALTVNITVKGEDIRYENATPYAGSYLTTTSEVLSGLEPTKKWLPAVEKGTKSITLTNGSTRAEAKVSFYGFEFNWGGFNSSVDTSDSSHGFGLEKTRCNPVQTSSGVLLVNNTASNTCISNYPVVSVKENIPFYFIRPMFQISDLLSALRGKPEGTYIGSVKIPLRYYFYNNMSVFTYRNLSINLTFQVNYLPEAFTSLVVTPENGGVMPPQYGSGTVKGKTRFNIETLGYFNTGIKMKFDTSKDYSLTHDSQPDEKIPYYVHCDTCEDKVIIGDNGKATTAVLNNAGVVLAPVGSDKTRISYNLTVGYSDKSVNEVVTGGYSDSFVVIFGLDF</sequence>
<evidence type="ECO:0000313" key="3">
    <source>
        <dbReference type="Proteomes" id="UP000094638"/>
    </source>
</evidence>
<accession>A0ABX3B5T1</accession>
<keyword evidence="3" id="KW-1185">Reference proteome</keyword>
<name>A0ABX3B5T1_9VIBR</name>
<gene>
    <name evidence="2" type="ORF">A163_21690</name>
</gene>
<feature type="signal peptide" evidence="1">
    <location>
        <begin position="1"/>
        <end position="19"/>
    </location>
</feature>
<dbReference type="RefSeq" id="WP_017102327.1">
    <property type="nucleotide sequence ID" value="NZ_AJZO02000195.1"/>
</dbReference>
<evidence type="ECO:0008006" key="4">
    <source>
        <dbReference type="Google" id="ProtNLM"/>
    </source>
</evidence>